<name>A0A1G1XBY4_9BACT</name>
<evidence type="ECO:0000256" key="3">
    <source>
        <dbReference type="SAM" id="Phobius"/>
    </source>
</evidence>
<proteinExistence type="inferred from homology"/>
<evidence type="ECO:0000313" key="4">
    <source>
        <dbReference type="EMBL" id="OGY36787.1"/>
    </source>
</evidence>
<dbReference type="InterPro" id="IPR048254">
    <property type="entry name" value="CDP_ALCOHOL_P_TRANSF_CS"/>
</dbReference>
<evidence type="ECO:0008006" key="6">
    <source>
        <dbReference type="Google" id="ProtNLM"/>
    </source>
</evidence>
<dbReference type="EMBL" id="MHHS01000029">
    <property type="protein sequence ID" value="OGY36787.1"/>
    <property type="molecule type" value="Genomic_DNA"/>
</dbReference>
<keyword evidence="1 2" id="KW-0808">Transferase</keyword>
<evidence type="ECO:0000256" key="2">
    <source>
        <dbReference type="RuleBase" id="RU003750"/>
    </source>
</evidence>
<dbReference type="Proteomes" id="UP000177941">
    <property type="component" value="Unassembled WGS sequence"/>
</dbReference>
<dbReference type="PROSITE" id="PS00379">
    <property type="entry name" value="CDP_ALCOHOL_P_TRANSF"/>
    <property type="match status" value="1"/>
</dbReference>
<keyword evidence="3" id="KW-1133">Transmembrane helix</keyword>
<dbReference type="GO" id="GO:0016020">
    <property type="term" value="C:membrane"/>
    <property type="evidence" value="ECO:0007669"/>
    <property type="project" value="InterPro"/>
</dbReference>
<accession>A0A1G1XBY4</accession>
<dbReference type="Pfam" id="PF01066">
    <property type="entry name" value="CDP-OH_P_transf"/>
    <property type="match status" value="1"/>
</dbReference>
<dbReference type="InterPro" id="IPR043130">
    <property type="entry name" value="CDP-OH_PTrfase_TM_dom"/>
</dbReference>
<keyword evidence="3" id="KW-0472">Membrane</keyword>
<dbReference type="Gene3D" id="1.20.120.1760">
    <property type="match status" value="1"/>
</dbReference>
<evidence type="ECO:0000313" key="5">
    <source>
        <dbReference type="Proteomes" id="UP000177941"/>
    </source>
</evidence>
<dbReference type="GO" id="GO:0016780">
    <property type="term" value="F:phosphotransferase activity, for other substituted phosphate groups"/>
    <property type="evidence" value="ECO:0007669"/>
    <property type="project" value="InterPro"/>
</dbReference>
<feature type="transmembrane region" description="Helical" evidence="3">
    <location>
        <begin position="144"/>
        <end position="163"/>
    </location>
</feature>
<keyword evidence="3" id="KW-0812">Transmembrane</keyword>
<comment type="similarity">
    <text evidence="2">Belongs to the CDP-alcohol phosphatidyltransferase class-I family.</text>
</comment>
<dbReference type="InterPro" id="IPR000462">
    <property type="entry name" value="CDP-OH_P_trans"/>
</dbReference>
<gene>
    <name evidence="4" type="ORF">A3E36_03800</name>
</gene>
<organism evidence="4 5">
    <name type="scientific">Candidatus Andersenbacteria bacterium RIFCSPHIGHO2_12_FULL_45_11b</name>
    <dbReference type="NCBI Taxonomy" id="1797282"/>
    <lineage>
        <taxon>Bacteria</taxon>
        <taxon>Candidatus Anderseniibacteriota</taxon>
    </lineage>
</organism>
<feature type="transmembrane region" description="Helical" evidence="3">
    <location>
        <begin position="21"/>
        <end position="43"/>
    </location>
</feature>
<feature type="transmembrane region" description="Helical" evidence="3">
    <location>
        <begin position="169"/>
        <end position="186"/>
    </location>
</feature>
<protein>
    <recommendedName>
        <fullName evidence="6">CDP-alcohol phosphatidyltransferase</fullName>
    </recommendedName>
</protein>
<dbReference type="AlphaFoldDB" id="A0A1G1XBY4"/>
<evidence type="ECO:0000256" key="1">
    <source>
        <dbReference type="ARBA" id="ARBA00022679"/>
    </source>
</evidence>
<dbReference type="GO" id="GO:0008654">
    <property type="term" value="P:phospholipid biosynthetic process"/>
    <property type="evidence" value="ECO:0007669"/>
    <property type="project" value="InterPro"/>
</dbReference>
<sequence>MDLQHTRDNILAPIAAAATRLRITPIMVSVLGVVLMIACGIALHAHIYTLSFLFLAGSIIADLLDGSLARYQKQESDSGRIVDLITDNVSFDIFLIALGASHFMDFNMVAILILLQIIVTIKNTRKALKSAAHTGLRIHDLHGFWVLPNVAKAVMYISVVAAVAMKVDILTTSGLLAILILAFGIIKR</sequence>
<reference evidence="4 5" key="1">
    <citation type="journal article" date="2016" name="Nat. Commun.">
        <title>Thousands of microbial genomes shed light on interconnected biogeochemical processes in an aquifer system.</title>
        <authorList>
            <person name="Anantharaman K."/>
            <person name="Brown C.T."/>
            <person name="Hug L.A."/>
            <person name="Sharon I."/>
            <person name="Castelle C.J."/>
            <person name="Probst A.J."/>
            <person name="Thomas B.C."/>
            <person name="Singh A."/>
            <person name="Wilkins M.J."/>
            <person name="Karaoz U."/>
            <person name="Brodie E.L."/>
            <person name="Williams K.H."/>
            <person name="Hubbard S.S."/>
            <person name="Banfield J.F."/>
        </authorList>
    </citation>
    <scope>NUCLEOTIDE SEQUENCE [LARGE SCALE GENOMIC DNA]</scope>
</reference>
<comment type="caution">
    <text evidence="4">The sequence shown here is derived from an EMBL/GenBank/DDBJ whole genome shotgun (WGS) entry which is preliminary data.</text>
</comment>